<keyword evidence="6" id="KW-0328">Glycosyltransferase</keyword>
<evidence type="ECO:0000256" key="4">
    <source>
        <dbReference type="ARBA" id="ARBA00022785"/>
    </source>
</evidence>
<keyword evidence="3 5" id="KW-0949">S-adenosyl-L-methionine</keyword>
<dbReference type="InterPro" id="IPR036100">
    <property type="entry name" value="QueA_sf"/>
</dbReference>
<keyword evidence="6" id="KW-0413">Isomerase</keyword>
<evidence type="ECO:0000313" key="6">
    <source>
        <dbReference type="EMBL" id="QOY85322.1"/>
    </source>
</evidence>
<evidence type="ECO:0000256" key="5">
    <source>
        <dbReference type="HAMAP-Rule" id="MF_00113"/>
    </source>
</evidence>
<comment type="similarity">
    <text evidence="5">Belongs to the QueA family.</text>
</comment>
<comment type="subcellular location">
    <subcellularLocation>
        <location evidence="5">Cytoplasm</location>
    </subcellularLocation>
</comment>
<reference evidence="6 7" key="1">
    <citation type="submission" date="2020-10" db="EMBL/GenBank/DDBJ databases">
        <title>Complete genome sequence of Paludibaculum fermentans P105T, a facultatively anaerobic acidobacterium capable of dissimilatory Fe(III) reduction.</title>
        <authorList>
            <person name="Dedysh S.N."/>
            <person name="Beletsky A.V."/>
            <person name="Kulichevskaya I.S."/>
            <person name="Mardanov A.V."/>
            <person name="Ravin N.V."/>
        </authorList>
    </citation>
    <scope>NUCLEOTIDE SEQUENCE [LARGE SCALE GENOMIC DNA]</scope>
    <source>
        <strain evidence="6 7">P105</strain>
    </source>
</reference>
<keyword evidence="2 5" id="KW-0808">Transferase</keyword>
<dbReference type="GO" id="GO:0005737">
    <property type="term" value="C:cytoplasm"/>
    <property type="evidence" value="ECO:0007669"/>
    <property type="project" value="UniProtKB-SubCell"/>
</dbReference>
<name>A0A7S7NKI8_PALFE</name>
<protein>
    <recommendedName>
        <fullName evidence="5">S-adenosylmethionine:tRNA ribosyltransferase-isomerase</fullName>
        <ecNumber evidence="5">2.4.99.17</ecNumber>
    </recommendedName>
    <alternativeName>
        <fullName evidence="5">Queuosine biosynthesis protein QueA</fullName>
    </alternativeName>
</protein>
<proteinExistence type="inferred from homology"/>
<keyword evidence="1 5" id="KW-0963">Cytoplasm</keyword>
<dbReference type="UniPathway" id="UPA00392"/>
<comment type="pathway">
    <text evidence="5">tRNA modification; tRNA-queuosine biosynthesis.</text>
</comment>
<accession>A0A7S7NKI8</accession>
<dbReference type="InterPro" id="IPR003699">
    <property type="entry name" value="QueA"/>
</dbReference>
<dbReference type="Gene3D" id="3.40.1780.10">
    <property type="entry name" value="QueA-like"/>
    <property type="match status" value="1"/>
</dbReference>
<dbReference type="InterPro" id="IPR042119">
    <property type="entry name" value="QueA_dom2"/>
</dbReference>
<dbReference type="Gene3D" id="2.40.10.240">
    <property type="entry name" value="QueA-like"/>
    <property type="match status" value="1"/>
</dbReference>
<sequence>MQLSEFDYQLPDELVAQEPLADRSAARMLVVNRQAGSFQDASFRDLPAHLGAGDCLILNDTRVFPSRIFGKKIGYDRQVELFLLRPESSDRLTWSALARPGRHLHIGTRVYITPRLFAEILETRDRGERLLKFTCNGNLDAELEANGHVPLPPYIHRPDQPADRERYQTVFAEKPGSVAAPTAGLHFTPEVLDECRAAGAEIAKVTLHVGLGTFQPLSSDEVEQNHLHSERYEITAPNAEIIARATRRIAVGTTAVRTIETASRNGGFHPQSGETSIFLYPGCEFQGVDAMITNFHLPKSSLILLVAAFGGKDLMLAAYRHAVEQRYRFFSYGDCMLIL</sequence>
<dbReference type="Pfam" id="PF02547">
    <property type="entry name" value="Queuosine_synth"/>
    <property type="match status" value="1"/>
</dbReference>
<evidence type="ECO:0000313" key="7">
    <source>
        <dbReference type="Proteomes" id="UP000593892"/>
    </source>
</evidence>
<comment type="catalytic activity">
    <reaction evidence="5">
        <text>7-aminomethyl-7-carbaguanosine(34) in tRNA + S-adenosyl-L-methionine = epoxyqueuosine(34) in tRNA + adenine + L-methionine + 2 H(+)</text>
        <dbReference type="Rhea" id="RHEA:32155"/>
        <dbReference type="Rhea" id="RHEA-COMP:10342"/>
        <dbReference type="Rhea" id="RHEA-COMP:18582"/>
        <dbReference type="ChEBI" id="CHEBI:15378"/>
        <dbReference type="ChEBI" id="CHEBI:16708"/>
        <dbReference type="ChEBI" id="CHEBI:57844"/>
        <dbReference type="ChEBI" id="CHEBI:59789"/>
        <dbReference type="ChEBI" id="CHEBI:82833"/>
        <dbReference type="ChEBI" id="CHEBI:194443"/>
        <dbReference type="EC" id="2.4.99.17"/>
    </reaction>
</comment>
<dbReference type="GO" id="GO:0008616">
    <property type="term" value="P:tRNA queuosine(34) biosynthetic process"/>
    <property type="evidence" value="ECO:0007669"/>
    <property type="project" value="UniProtKB-UniRule"/>
</dbReference>
<dbReference type="EC" id="2.4.99.17" evidence="5"/>
<evidence type="ECO:0000256" key="1">
    <source>
        <dbReference type="ARBA" id="ARBA00022490"/>
    </source>
</evidence>
<keyword evidence="4 5" id="KW-0671">Queuosine biosynthesis</keyword>
<dbReference type="NCBIfam" id="TIGR00113">
    <property type="entry name" value="queA"/>
    <property type="match status" value="1"/>
</dbReference>
<dbReference type="GO" id="GO:0051075">
    <property type="term" value="F:S-adenosylmethionine:tRNA ribosyltransferase-isomerase activity"/>
    <property type="evidence" value="ECO:0007669"/>
    <property type="project" value="UniProtKB-EC"/>
</dbReference>
<dbReference type="SUPFAM" id="SSF111337">
    <property type="entry name" value="QueA-like"/>
    <property type="match status" value="1"/>
</dbReference>
<dbReference type="KEGG" id="pfer:IRI77_21065"/>
<dbReference type="PANTHER" id="PTHR30307:SF0">
    <property type="entry name" value="S-ADENOSYLMETHIONINE:TRNA RIBOSYLTRANSFERASE-ISOMERASE"/>
    <property type="match status" value="1"/>
</dbReference>
<dbReference type="AlphaFoldDB" id="A0A7S7NKI8"/>
<keyword evidence="7" id="KW-1185">Reference proteome</keyword>
<dbReference type="FunFam" id="2.40.10.240:FF:000002">
    <property type="entry name" value="S-adenosylmethionine:tRNA ribosyltransferase-isomerase"/>
    <property type="match status" value="1"/>
</dbReference>
<dbReference type="InterPro" id="IPR042118">
    <property type="entry name" value="QueA_dom1"/>
</dbReference>
<gene>
    <name evidence="5 6" type="primary">queA</name>
    <name evidence="6" type="ORF">IRI77_21065</name>
</gene>
<evidence type="ECO:0000256" key="2">
    <source>
        <dbReference type="ARBA" id="ARBA00022679"/>
    </source>
</evidence>
<dbReference type="EMBL" id="CP063849">
    <property type="protein sequence ID" value="QOY85322.1"/>
    <property type="molecule type" value="Genomic_DNA"/>
</dbReference>
<organism evidence="6 7">
    <name type="scientific">Paludibaculum fermentans</name>
    <dbReference type="NCBI Taxonomy" id="1473598"/>
    <lineage>
        <taxon>Bacteria</taxon>
        <taxon>Pseudomonadati</taxon>
        <taxon>Acidobacteriota</taxon>
        <taxon>Terriglobia</taxon>
        <taxon>Bryobacterales</taxon>
        <taxon>Bryobacteraceae</taxon>
        <taxon>Paludibaculum</taxon>
    </lineage>
</organism>
<dbReference type="RefSeq" id="WP_194446992.1">
    <property type="nucleotide sequence ID" value="NZ_CP063849.1"/>
</dbReference>
<dbReference type="HAMAP" id="MF_00113">
    <property type="entry name" value="QueA"/>
    <property type="match status" value="1"/>
</dbReference>
<dbReference type="PANTHER" id="PTHR30307">
    <property type="entry name" value="S-ADENOSYLMETHIONINE:TRNA RIBOSYLTRANSFERASE-ISOMERASE"/>
    <property type="match status" value="1"/>
</dbReference>
<dbReference type="NCBIfam" id="NF001140">
    <property type="entry name" value="PRK00147.1"/>
    <property type="match status" value="1"/>
</dbReference>
<evidence type="ECO:0000256" key="3">
    <source>
        <dbReference type="ARBA" id="ARBA00022691"/>
    </source>
</evidence>
<dbReference type="Proteomes" id="UP000593892">
    <property type="component" value="Chromosome"/>
</dbReference>
<comment type="subunit">
    <text evidence="5">Monomer.</text>
</comment>
<comment type="function">
    <text evidence="5">Transfers and isomerizes the ribose moiety from AdoMet to the 7-aminomethyl group of 7-deazaguanine (preQ1-tRNA) to give epoxyqueuosine (oQ-tRNA).</text>
</comment>